<evidence type="ECO:0000313" key="8">
    <source>
        <dbReference type="EMBL" id="KAF8410567.1"/>
    </source>
</evidence>
<sequence length="204" mass="22534">MKLIAGIEGITSIVLDPSKNTVTVIGEADPVKIIKRVRCFRKHAKIESIGPPPKDEKKDEKKDIHPTHPMTCHKCDVWRSSSMVQRTVLKVDISCQKCKKKLLRAVSGLEGVDKIEVDVAKSTLTVTGDADPYEVIVRTRKTGKVSEVMSVGPPPPPPKPDAAKKPDDKKPEQKALIHIPQTCAVCERMSIRRLDEPNVSCSIM</sequence>
<proteinExistence type="inferred from homology"/>
<dbReference type="InterPro" id="IPR051863">
    <property type="entry name" value="HIPP"/>
</dbReference>
<dbReference type="InterPro" id="IPR036163">
    <property type="entry name" value="HMA_dom_sf"/>
</dbReference>
<evidence type="ECO:0000256" key="1">
    <source>
        <dbReference type="ARBA" id="ARBA00022481"/>
    </source>
</evidence>
<dbReference type="GO" id="GO:0046872">
    <property type="term" value="F:metal ion binding"/>
    <property type="evidence" value="ECO:0007669"/>
    <property type="project" value="UniProtKB-KW"/>
</dbReference>
<accession>A0A835DS56</accession>
<dbReference type="PANTHER" id="PTHR45811">
    <property type="entry name" value="COPPER TRANSPORT PROTEIN FAMILY-RELATED"/>
    <property type="match status" value="1"/>
</dbReference>
<dbReference type="AlphaFoldDB" id="A0A835DS56"/>
<organism evidence="8 9">
    <name type="scientific">Tetracentron sinense</name>
    <name type="common">Spur-leaf</name>
    <dbReference type="NCBI Taxonomy" id="13715"/>
    <lineage>
        <taxon>Eukaryota</taxon>
        <taxon>Viridiplantae</taxon>
        <taxon>Streptophyta</taxon>
        <taxon>Embryophyta</taxon>
        <taxon>Tracheophyta</taxon>
        <taxon>Spermatophyta</taxon>
        <taxon>Magnoliopsida</taxon>
        <taxon>Trochodendrales</taxon>
        <taxon>Trochodendraceae</taxon>
        <taxon>Tetracentron</taxon>
    </lineage>
</organism>
<dbReference type="Gene3D" id="3.30.70.100">
    <property type="match status" value="2"/>
</dbReference>
<feature type="domain" description="HMA" evidence="7">
    <location>
        <begin position="84"/>
        <end position="147"/>
    </location>
</feature>
<dbReference type="SUPFAM" id="SSF55008">
    <property type="entry name" value="HMA, heavy metal-associated domain"/>
    <property type="match status" value="1"/>
</dbReference>
<dbReference type="OrthoDB" id="689350at2759"/>
<evidence type="ECO:0000256" key="2">
    <source>
        <dbReference type="ARBA" id="ARBA00022723"/>
    </source>
</evidence>
<comment type="caution">
    <text evidence="8">The sequence shown here is derived from an EMBL/GenBank/DDBJ whole genome shotgun (WGS) entry which is preliminary data.</text>
</comment>
<dbReference type="PROSITE" id="PS50846">
    <property type="entry name" value="HMA_2"/>
    <property type="match status" value="1"/>
</dbReference>
<dbReference type="CDD" id="cd00371">
    <property type="entry name" value="HMA"/>
    <property type="match status" value="1"/>
</dbReference>
<dbReference type="InterPro" id="IPR006121">
    <property type="entry name" value="HMA_dom"/>
</dbReference>
<evidence type="ECO:0000259" key="7">
    <source>
        <dbReference type="PROSITE" id="PS50846"/>
    </source>
</evidence>
<dbReference type="Proteomes" id="UP000655225">
    <property type="component" value="Unassembled WGS sequence"/>
</dbReference>
<dbReference type="OMA" id="CERMSIR"/>
<keyword evidence="9" id="KW-1185">Reference proteome</keyword>
<keyword evidence="2" id="KW-0479">Metal-binding</keyword>
<comment type="similarity">
    <text evidence="5">Belongs to the HIPP family.</text>
</comment>
<evidence type="ECO:0000313" key="9">
    <source>
        <dbReference type="Proteomes" id="UP000655225"/>
    </source>
</evidence>
<feature type="region of interest" description="Disordered" evidence="6">
    <location>
        <begin position="144"/>
        <end position="175"/>
    </location>
</feature>
<protein>
    <recommendedName>
        <fullName evidence="7">HMA domain-containing protein</fullName>
    </recommendedName>
</protein>
<evidence type="ECO:0000256" key="3">
    <source>
        <dbReference type="ARBA" id="ARBA00023288"/>
    </source>
</evidence>
<feature type="compositionally biased region" description="Basic and acidic residues" evidence="6">
    <location>
        <begin position="161"/>
        <end position="175"/>
    </location>
</feature>
<dbReference type="EMBL" id="JABCRI010000002">
    <property type="protein sequence ID" value="KAF8410567.1"/>
    <property type="molecule type" value="Genomic_DNA"/>
</dbReference>
<keyword evidence="1" id="KW-0488">Methylation</keyword>
<evidence type="ECO:0000256" key="6">
    <source>
        <dbReference type="SAM" id="MobiDB-lite"/>
    </source>
</evidence>
<dbReference type="PANTHER" id="PTHR45811:SF13">
    <property type="entry name" value="OS04G0661100 PROTEIN"/>
    <property type="match status" value="1"/>
</dbReference>
<keyword evidence="4" id="KW-0636">Prenylation</keyword>
<name>A0A835DS56_TETSI</name>
<dbReference type="Pfam" id="PF00403">
    <property type="entry name" value="HMA"/>
    <property type="match status" value="1"/>
</dbReference>
<gene>
    <name evidence="8" type="ORF">HHK36_003098</name>
</gene>
<keyword evidence="3" id="KW-0449">Lipoprotein</keyword>
<reference evidence="8 9" key="1">
    <citation type="submission" date="2020-04" db="EMBL/GenBank/DDBJ databases">
        <title>Plant Genome Project.</title>
        <authorList>
            <person name="Zhang R.-G."/>
        </authorList>
    </citation>
    <scope>NUCLEOTIDE SEQUENCE [LARGE SCALE GENOMIC DNA]</scope>
    <source>
        <strain evidence="8">YNK0</strain>
        <tissue evidence="8">Leaf</tissue>
    </source>
</reference>
<evidence type="ECO:0000256" key="5">
    <source>
        <dbReference type="ARBA" id="ARBA00024045"/>
    </source>
</evidence>
<evidence type="ECO:0000256" key="4">
    <source>
        <dbReference type="ARBA" id="ARBA00023289"/>
    </source>
</evidence>